<dbReference type="PROSITE" id="PS00163">
    <property type="entry name" value="FUMARATE_LYASES"/>
    <property type="match status" value="1"/>
</dbReference>
<dbReference type="NCBIfam" id="TIGR00928">
    <property type="entry name" value="purB"/>
    <property type="match status" value="1"/>
</dbReference>
<dbReference type="Gene3D" id="1.10.40.30">
    <property type="entry name" value="Fumarase/aspartase (C-terminal domain)"/>
    <property type="match status" value="1"/>
</dbReference>
<feature type="domain" description="Adenylosuccinate lyase C-terminal" evidence="13">
    <location>
        <begin position="349"/>
        <end position="429"/>
    </location>
</feature>
<evidence type="ECO:0000256" key="12">
    <source>
        <dbReference type="RuleBase" id="RU361172"/>
    </source>
</evidence>
<dbReference type="SUPFAM" id="SSF48557">
    <property type="entry name" value="L-aspartase-like"/>
    <property type="match status" value="1"/>
</dbReference>
<comment type="pathway">
    <text evidence="2 12">Purine metabolism; AMP biosynthesis via de novo pathway; AMP from IMP: step 2/2.</text>
</comment>
<comment type="catalytic activity">
    <reaction evidence="8">
        <text>(2S)-2-[5-amino-1-(5-phospho-beta-D-ribosyl)imidazole-4-carboxamido]succinate = 5-amino-1-(5-phospho-beta-D-ribosyl)imidazole-4-carboxamide + fumarate</text>
        <dbReference type="Rhea" id="RHEA:23920"/>
        <dbReference type="ChEBI" id="CHEBI:29806"/>
        <dbReference type="ChEBI" id="CHEBI:58443"/>
        <dbReference type="ChEBI" id="CHEBI:58475"/>
        <dbReference type="EC" id="4.3.2.2"/>
    </reaction>
    <physiologicalReaction direction="left-to-right" evidence="8">
        <dbReference type="Rhea" id="RHEA:23921"/>
    </physiologicalReaction>
</comment>
<evidence type="ECO:0000256" key="1">
    <source>
        <dbReference type="ARBA" id="ARBA00004706"/>
    </source>
</evidence>
<dbReference type="UniPathway" id="UPA00074">
    <property type="reaction ID" value="UER00132"/>
</dbReference>
<dbReference type="CDD" id="cd01360">
    <property type="entry name" value="Adenylsuccinate_lyase_1"/>
    <property type="match status" value="1"/>
</dbReference>
<dbReference type="GO" id="GO:0006189">
    <property type="term" value="P:'de novo' IMP biosynthetic process"/>
    <property type="evidence" value="ECO:0007669"/>
    <property type="project" value="UniProtKB-UniPathway"/>
</dbReference>
<evidence type="ECO:0000256" key="10">
    <source>
        <dbReference type="ARBA" id="ARBA00049115"/>
    </source>
</evidence>
<evidence type="ECO:0000256" key="2">
    <source>
        <dbReference type="ARBA" id="ARBA00004734"/>
    </source>
</evidence>
<evidence type="ECO:0000313" key="14">
    <source>
        <dbReference type="EMBL" id="CUS35654.1"/>
    </source>
</evidence>
<dbReference type="EC" id="4.3.2.2" evidence="4 11"/>
<organism evidence="14 15">
    <name type="scientific">Candidatus Nitrospira nitrosa</name>
    <dbReference type="NCBI Taxonomy" id="1742972"/>
    <lineage>
        <taxon>Bacteria</taxon>
        <taxon>Pseudomonadati</taxon>
        <taxon>Nitrospirota</taxon>
        <taxon>Nitrospiria</taxon>
        <taxon>Nitrospirales</taxon>
        <taxon>Nitrospiraceae</taxon>
        <taxon>Nitrospira</taxon>
    </lineage>
</organism>
<dbReference type="EMBL" id="CZQA01000008">
    <property type="protein sequence ID" value="CUS35654.1"/>
    <property type="molecule type" value="Genomic_DNA"/>
</dbReference>
<protein>
    <recommendedName>
        <fullName evidence="5 11">Adenylosuccinate lyase</fullName>
        <shortName evidence="12">ASL</shortName>
        <ecNumber evidence="4 11">4.3.2.2</ecNumber>
    </recommendedName>
    <alternativeName>
        <fullName evidence="9 12">Adenylosuccinase</fullName>
    </alternativeName>
</protein>
<dbReference type="UniPathway" id="UPA00075">
    <property type="reaction ID" value="UER00336"/>
</dbReference>
<accession>A0A0S4LI85</accession>
<evidence type="ECO:0000256" key="7">
    <source>
        <dbReference type="ARBA" id="ARBA00023239"/>
    </source>
</evidence>
<proteinExistence type="inferred from homology"/>
<dbReference type="GO" id="GO:0004018">
    <property type="term" value="F:N6-(1,2-dicarboxyethyl)AMP AMP-lyase (fumarate-forming) activity"/>
    <property type="evidence" value="ECO:0007669"/>
    <property type="project" value="UniProtKB-UniRule"/>
</dbReference>
<dbReference type="InterPro" id="IPR004769">
    <property type="entry name" value="Pur_lyase"/>
</dbReference>
<dbReference type="InterPro" id="IPR024083">
    <property type="entry name" value="Fumarase/histidase_N"/>
</dbReference>
<dbReference type="OrthoDB" id="9768878at2"/>
<dbReference type="AlphaFoldDB" id="A0A0S4LI85"/>
<evidence type="ECO:0000313" key="15">
    <source>
        <dbReference type="Proteomes" id="UP000199032"/>
    </source>
</evidence>
<keyword evidence="7 12" id="KW-0456">Lyase</keyword>
<dbReference type="SMART" id="SM00998">
    <property type="entry name" value="ADSL_C"/>
    <property type="match status" value="1"/>
</dbReference>
<dbReference type="InterPro" id="IPR000362">
    <property type="entry name" value="Fumarate_lyase_fam"/>
</dbReference>
<dbReference type="InterPro" id="IPR019468">
    <property type="entry name" value="AdenyloSucc_lyase_C"/>
</dbReference>
<dbReference type="Pfam" id="PF10397">
    <property type="entry name" value="ADSL_C"/>
    <property type="match status" value="1"/>
</dbReference>
<keyword evidence="15" id="KW-1185">Reference proteome</keyword>
<dbReference type="GO" id="GO:0005829">
    <property type="term" value="C:cytosol"/>
    <property type="evidence" value="ECO:0007669"/>
    <property type="project" value="TreeGrafter"/>
</dbReference>
<dbReference type="PANTHER" id="PTHR43172:SF1">
    <property type="entry name" value="ADENYLOSUCCINATE LYASE"/>
    <property type="match status" value="1"/>
</dbReference>
<dbReference type="InterPro" id="IPR020557">
    <property type="entry name" value="Fumarate_lyase_CS"/>
</dbReference>
<evidence type="ECO:0000256" key="6">
    <source>
        <dbReference type="ARBA" id="ARBA00022755"/>
    </source>
</evidence>
<dbReference type="InterPro" id="IPR022761">
    <property type="entry name" value="Fumarate_lyase_N"/>
</dbReference>
<dbReference type="FunFam" id="1.20.200.10:FF:000008">
    <property type="entry name" value="Adenylosuccinate lyase"/>
    <property type="match status" value="1"/>
</dbReference>
<dbReference type="GO" id="GO:0044208">
    <property type="term" value="P:'de novo' AMP biosynthetic process"/>
    <property type="evidence" value="ECO:0007669"/>
    <property type="project" value="UniProtKB-UniPathway"/>
</dbReference>
<keyword evidence="6 12" id="KW-0658">Purine biosynthesis</keyword>
<dbReference type="Gene3D" id="1.10.275.10">
    <property type="entry name" value="Fumarase/aspartase (N-terminal domain)"/>
    <property type="match status" value="1"/>
</dbReference>
<dbReference type="PANTHER" id="PTHR43172">
    <property type="entry name" value="ADENYLOSUCCINATE LYASE"/>
    <property type="match status" value="1"/>
</dbReference>
<dbReference type="RefSeq" id="WP_090748070.1">
    <property type="nucleotide sequence ID" value="NZ_CZQA01000008.1"/>
</dbReference>
<comment type="catalytic activity">
    <reaction evidence="10">
        <text>N(6)-(1,2-dicarboxyethyl)-AMP = fumarate + AMP</text>
        <dbReference type="Rhea" id="RHEA:16853"/>
        <dbReference type="ChEBI" id="CHEBI:29806"/>
        <dbReference type="ChEBI" id="CHEBI:57567"/>
        <dbReference type="ChEBI" id="CHEBI:456215"/>
        <dbReference type="EC" id="4.3.2.2"/>
    </reaction>
    <physiologicalReaction direction="left-to-right" evidence="10">
        <dbReference type="Rhea" id="RHEA:16854"/>
    </physiologicalReaction>
</comment>
<evidence type="ECO:0000259" key="13">
    <source>
        <dbReference type="SMART" id="SM00998"/>
    </source>
</evidence>
<evidence type="ECO:0000256" key="3">
    <source>
        <dbReference type="ARBA" id="ARBA00008273"/>
    </source>
</evidence>
<reference evidence="14 15" key="1">
    <citation type="submission" date="2015-10" db="EMBL/GenBank/DDBJ databases">
        <authorList>
            <person name="Gilbert D.G."/>
        </authorList>
    </citation>
    <scope>NUCLEOTIDE SEQUENCE [LARGE SCALE GENOMIC DNA]</scope>
    <source>
        <strain evidence="14">COMA1</strain>
    </source>
</reference>
<dbReference type="PRINTS" id="PR00149">
    <property type="entry name" value="FUMRATELYASE"/>
</dbReference>
<dbReference type="Gene3D" id="1.20.200.10">
    <property type="entry name" value="Fumarase/aspartase (Central domain)"/>
    <property type="match status" value="1"/>
</dbReference>
<evidence type="ECO:0000256" key="9">
    <source>
        <dbReference type="ARBA" id="ARBA00030717"/>
    </source>
</evidence>
<name>A0A0S4LI85_9BACT</name>
<evidence type="ECO:0000256" key="4">
    <source>
        <dbReference type="ARBA" id="ARBA00012339"/>
    </source>
</evidence>
<comment type="similarity">
    <text evidence="3 12">Belongs to the lyase 1 family. Adenylosuccinate lyase subfamily.</text>
</comment>
<gene>
    <name evidence="14" type="primary">purB</name>
    <name evidence="14" type="ORF">COMA1_20388</name>
</gene>
<dbReference type="InterPro" id="IPR008948">
    <property type="entry name" value="L-Aspartase-like"/>
</dbReference>
<evidence type="ECO:0000256" key="8">
    <source>
        <dbReference type="ARBA" id="ARBA00024477"/>
    </source>
</evidence>
<evidence type="ECO:0000256" key="5">
    <source>
        <dbReference type="ARBA" id="ARBA00017058"/>
    </source>
</evidence>
<dbReference type="STRING" id="1742972.COMA1_20388"/>
<dbReference type="Proteomes" id="UP000199032">
    <property type="component" value="Unassembled WGS sequence"/>
</dbReference>
<dbReference type="GO" id="GO:0070626">
    <property type="term" value="F:(S)-2-(5-amino-1-(5-phospho-D-ribosyl)imidazole-4-carboxamido) succinate lyase (fumarate-forming) activity"/>
    <property type="evidence" value="ECO:0007669"/>
    <property type="project" value="TreeGrafter"/>
</dbReference>
<dbReference type="FunFam" id="1.10.40.30:FF:000007">
    <property type="entry name" value="Adenylosuccinate lyase"/>
    <property type="match status" value="1"/>
</dbReference>
<dbReference type="Pfam" id="PF00206">
    <property type="entry name" value="Lyase_1"/>
    <property type="match status" value="1"/>
</dbReference>
<dbReference type="PRINTS" id="PR00145">
    <property type="entry name" value="ARGSUCLYASE"/>
</dbReference>
<comment type="pathway">
    <text evidence="1 12">Purine metabolism; IMP biosynthesis via de novo pathway; 5-amino-1-(5-phospho-D-ribosyl)imidazole-4-carboxamide from 5-amino-1-(5-phospho-D-ribosyl)imidazole-4-carboxylate: step 2/2.</text>
</comment>
<evidence type="ECO:0000256" key="11">
    <source>
        <dbReference type="NCBIfam" id="TIGR00928"/>
    </source>
</evidence>
<sequence>MIERYTRPQMKAIWDLKHKYEIWLEVELQACAAFEQTKQAPRGVAARIRKRARIDIDRIAEIEKVTKHDVIAFLESLMDTVGPDHRFLHMGLTSSDIVDTSLAIQMTEALDLILGGVERLRTILEQQAFRYKDLVMVGRSHGIHGEPISFGLKLALWYEEVGRHQARLRSVRSEIAVGKLSGAMGTFAHQGPKIEEYVCAKLGLKADPVSNQVVQRDRHASYATALALLAASIEKFATEIRHLQRTEVLEAEEYFSEGQKGSSAMPHKRNPIVSENLCGLARLVRANSVAAMENVALWHERDISHSSVERVIMPDSTILIDYMLAKVTDLIEHLVVYPDRMRRNLELTGGLVYSQRLLLALIEKGAQRKESYEAVQRNAMASWRGGGALQDLAEKDPFILQHLNGREIATCFNPQYYLRHLDQIYRRVFRRAKASSGVKKKRARS</sequence>